<accession>L1N742</accession>
<evidence type="ECO:0008006" key="3">
    <source>
        <dbReference type="Google" id="ProtNLM"/>
    </source>
</evidence>
<dbReference type="EMBL" id="AMEP01000104">
    <property type="protein sequence ID" value="EKX99197.1"/>
    <property type="molecule type" value="Genomic_DNA"/>
</dbReference>
<dbReference type="InterPro" id="IPR032342">
    <property type="entry name" value="DUF4861"/>
</dbReference>
<dbReference type="OrthoDB" id="9800230at2"/>
<evidence type="ECO:0000313" key="2">
    <source>
        <dbReference type="Proteomes" id="UP000010433"/>
    </source>
</evidence>
<dbReference type="Pfam" id="PF16153">
    <property type="entry name" value="DUF4861"/>
    <property type="match status" value="1"/>
</dbReference>
<sequence length="409" mass="46644">MQLQRIFTTVALGVFLLPATLKAQQVRIIVSNSGNVQRQELIEVDIKDIRQKLKLGENESFVVKNSKTLQQVDYQITHDGKLLVDAGARPRTQAVFIVEKGEPEKMKHWTYGAQYKIRKDDITWENDRGAYRVYGPALQKTGEKSFGIDIWTKNTPDLVVPNRYRMELEGNIIEDSLRRLGLNDQTKAIDRATSFHLDHGYGMDAYSVGPTLGCGAPALMLGDSLLLPYCYKEYRILDNGPLRFTMQLTFNPVRVGKDKAVVEHRIISLDKGANYNRMTVWYEGLSQPRNLATGVVLHTEDTTGVVLGSDFLLYADPTDDMRDNTSQLYVGVLFPKPINEIKKLMYPKPQGFNAGHLIGIVRGLRNNERYTYYFGSAWSRYDVKSLNEWRVRSEEFLLSLKNPLKVEIK</sequence>
<dbReference type="STRING" id="1127699.HMPREF9151_01780"/>
<gene>
    <name evidence="1" type="ORF">HMPREF9151_01780</name>
</gene>
<proteinExistence type="predicted"/>
<dbReference type="RefSeq" id="WP_009163083.1">
    <property type="nucleotide sequence ID" value="NZ_KB291004.1"/>
</dbReference>
<reference evidence="1 2" key="1">
    <citation type="submission" date="2012-05" db="EMBL/GenBank/DDBJ databases">
        <authorList>
            <person name="Weinstock G."/>
            <person name="Sodergren E."/>
            <person name="Lobos E.A."/>
            <person name="Fulton L."/>
            <person name="Fulton R."/>
            <person name="Courtney L."/>
            <person name="Fronick C."/>
            <person name="O'Laughlin M."/>
            <person name="Godfrey J."/>
            <person name="Wilson R.M."/>
            <person name="Miner T."/>
            <person name="Farmer C."/>
            <person name="Delehaunty K."/>
            <person name="Cordes M."/>
            <person name="Minx P."/>
            <person name="Tomlinson C."/>
            <person name="Chen J."/>
            <person name="Wollam A."/>
            <person name="Pepin K.H."/>
            <person name="Bhonagiri V."/>
            <person name="Zhang X."/>
            <person name="Suruliraj S."/>
            <person name="Warren W."/>
            <person name="Mitreva M."/>
            <person name="Mardis E.R."/>
            <person name="Wilson R.K."/>
        </authorList>
    </citation>
    <scope>NUCLEOTIDE SEQUENCE [LARGE SCALE GENOMIC DNA]</scope>
    <source>
        <strain evidence="1 2">F0055</strain>
    </source>
</reference>
<dbReference type="HOGENOM" id="CLU_696291_0_0_10"/>
<dbReference type="PATRIC" id="fig|1127699.3.peg.1644"/>
<name>L1N742_9BACT</name>
<keyword evidence="2" id="KW-1185">Reference proteome</keyword>
<protein>
    <recommendedName>
        <fullName evidence="3">DUF4861 domain-containing protein</fullName>
    </recommendedName>
</protein>
<dbReference type="Proteomes" id="UP000010433">
    <property type="component" value="Unassembled WGS sequence"/>
</dbReference>
<evidence type="ECO:0000313" key="1">
    <source>
        <dbReference type="EMBL" id="EKX99197.1"/>
    </source>
</evidence>
<organism evidence="1 2">
    <name type="scientific">Hoylesella saccharolytica F0055</name>
    <dbReference type="NCBI Taxonomy" id="1127699"/>
    <lineage>
        <taxon>Bacteria</taxon>
        <taxon>Pseudomonadati</taxon>
        <taxon>Bacteroidota</taxon>
        <taxon>Bacteroidia</taxon>
        <taxon>Bacteroidales</taxon>
        <taxon>Prevotellaceae</taxon>
        <taxon>Hoylesella</taxon>
    </lineage>
</organism>
<dbReference type="AlphaFoldDB" id="L1N742"/>
<comment type="caution">
    <text evidence="1">The sequence shown here is derived from an EMBL/GenBank/DDBJ whole genome shotgun (WGS) entry which is preliminary data.</text>
</comment>